<keyword evidence="4 6" id="KW-1133">Transmembrane helix</keyword>
<keyword evidence="3 6" id="KW-0812">Transmembrane</keyword>
<comment type="caution">
    <text evidence="7">The sequence shown here is derived from an EMBL/GenBank/DDBJ whole genome shotgun (WGS) entry which is preliminary data.</text>
</comment>
<organism evidence="7 8">
    <name type="scientific">Ostreobium quekettii</name>
    <dbReference type="NCBI Taxonomy" id="121088"/>
    <lineage>
        <taxon>Eukaryota</taxon>
        <taxon>Viridiplantae</taxon>
        <taxon>Chlorophyta</taxon>
        <taxon>core chlorophytes</taxon>
        <taxon>Ulvophyceae</taxon>
        <taxon>TCBD clade</taxon>
        <taxon>Bryopsidales</taxon>
        <taxon>Ostreobineae</taxon>
        <taxon>Ostreobiaceae</taxon>
        <taxon>Ostreobium</taxon>
    </lineage>
</organism>
<keyword evidence="8" id="KW-1185">Reference proteome</keyword>
<proteinExistence type="inferred from homology"/>
<evidence type="ECO:0000256" key="5">
    <source>
        <dbReference type="ARBA" id="ARBA00023136"/>
    </source>
</evidence>
<dbReference type="OrthoDB" id="430207at2759"/>
<dbReference type="GO" id="GO:0016020">
    <property type="term" value="C:membrane"/>
    <property type="evidence" value="ECO:0007669"/>
    <property type="project" value="UniProtKB-SubCell"/>
</dbReference>
<evidence type="ECO:0000313" key="7">
    <source>
        <dbReference type="EMBL" id="CAD7699152.1"/>
    </source>
</evidence>
<dbReference type="AlphaFoldDB" id="A0A8S1IYT5"/>
<name>A0A8S1IYT5_9CHLO</name>
<dbReference type="GO" id="GO:0005737">
    <property type="term" value="C:cytoplasm"/>
    <property type="evidence" value="ECO:0007669"/>
    <property type="project" value="TreeGrafter"/>
</dbReference>
<sequence length="195" mass="21518">MLAAKTCSNRSPMEHLWCGYRWSLSRRPLLTKSLTSMVGFVAGDMVAQLSAGARLRLAGARKYDVGRTFRMAVFGGAIAGPLSHVWFQALDKTVLPDIPKHPIAVVIKSAADQLFMAPLGTVLFYTSLRSMESQAHMAMATIKAKLVPTLKINYKFWPLAHIINFAMVPPPLRILYVNCMSILWAVVLSRIAATT</sequence>
<dbReference type="PANTHER" id="PTHR11266:SF17">
    <property type="entry name" value="PROTEIN MPV17"/>
    <property type="match status" value="1"/>
</dbReference>
<accession>A0A8S1IYT5</accession>
<feature type="transmembrane region" description="Helical" evidence="6">
    <location>
        <begin position="174"/>
        <end position="193"/>
    </location>
</feature>
<feature type="transmembrane region" description="Helical" evidence="6">
    <location>
        <begin position="68"/>
        <end position="87"/>
    </location>
</feature>
<gene>
    <name evidence="7" type="ORF">OSTQU699_LOCUS4511</name>
</gene>
<dbReference type="InterPro" id="IPR007248">
    <property type="entry name" value="Mpv17_PMP22"/>
</dbReference>
<dbReference type="Pfam" id="PF04117">
    <property type="entry name" value="Mpv17_PMP22"/>
    <property type="match status" value="1"/>
</dbReference>
<dbReference type="EMBL" id="CAJHUC010000961">
    <property type="protein sequence ID" value="CAD7699152.1"/>
    <property type="molecule type" value="Genomic_DNA"/>
</dbReference>
<protein>
    <submittedName>
        <fullName evidence="7">Uncharacterized protein</fullName>
    </submittedName>
</protein>
<evidence type="ECO:0000256" key="1">
    <source>
        <dbReference type="ARBA" id="ARBA00004141"/>
    </source>
</evidence>
<evidence type="ECO:0000256" key="6">
    <source>
        <dbReference type="RuleBase" id="RU363053"/>
    </source>
</evidence>
<evidence type="ECO:0000256" key="3">
    <source>
        <dbReference type="ARBA" id="ARBA00022692"/>
    </source>
</evidence>
<evidence type="ECO:0000256" key="4">
    <source>
        <dbReference type="ARBA" id="ARBA00022989"/>
    </source>
</evidence>
<dbReference type="PANTHER" id="PTHR11266">
    <property type="entry name" value="PEROXISOMAL MEMBRANE PROTEIN 2, PXMP2 MPV17"/>
    <property type="match status" value="1"/>
</dbReference>
<comment type="subcellular location">
    <subcellularLocation>
        <location evidence="1">Membrane</location>
        <topology evidence="1">Multi-pass membrane protein</topology>
    </subcellularLocation>
</comment>
<comment type="similarity">
    <text evidence="2 6">Belongs to the peroxisomal membrane protein PXMP2/4 family.</text>
</comment>
<evidence type="ECO:0000256" key="2">
    <source>
        <dbReference type="ARBA" id="ARBA00006824"/>
    </source>
</evidence>
<keyword evidence="5 6" id="KW-0472">Membrane</keyword>
<evidence type="ECO:0000313" key="8">
    <source>
        <dbReference type="Proteomes" id="UP000708148"/>
    </source>
</evidence>
<dbReference type="Proteomes" id="UP000708148">
    <property type="component" value="Unassembled WGS sequence"/>
</dbReference>
<reference evidence="7" key="1">
    <citation type="submission" date="2020-12" db="EMBL/GenBank/DDBJ databases">
        <authorList>
            <person name="Iha C."/>
        </authorList>
    </citation>
    <scope>NUCLEOTIDE SEQUENCE</scope>
</reference>